<gene>
    <name evidence="1" type="ORF">DFP98_107161</name>
</gene>
<reference evidence="1 2" key="1">
    <citation type="submission" date="2018-07" db="EMBL/GenBank/DDBJ databases">
        <title>Genomic Encyclopedia of Type Strains, Phase III (KMG-III): the genomes of soil and plant-associated and newly described type strains.</title>
        <authorList>
            <person name="Whitman W."/>
        </authorList>
    </citation>
    <scope>NUCLEOTIDE SEQUENCE [LARGE SCALE GENOMIC DNA]</scope>
    <source>
        <strain evidence="1 2">CECT 7287</strain>
    </source>
</reference>
<proteinExistence type="predicted"/>
<dbReference type="Proteomes" id="UP000256977">
    <property type="component" value="Unassembled WGS sequence"/>
</dbReference>
<dbReference type="RefSeq" id="WP_181917624.1">
    <property type="nucleotide sequence ID" value="NZ_QRDZ01000007.1"/>
</dbReference>
<dbReference type="AlphaFoldDB" id="A0A3D9KCN5"/>
<organism evidence="1 2">
    <name type="scientific">Cohnella phaseoli</name>
    <dbReference type="NCBI Taxonomy" id="456490"/>
    <lineage>
        <taxon>Bacteria</taxon>
        <taxon>Bacillati</taxon>
        <taxon>Bacillota</taxon>
        <taxon>Bacilli</taxon>
        <taxon>Bacillales</taxon>
        <taxon>Paenibacillaceae</taxon>
        <taxon>Cohnella</taxon>
    </lineage>
</organism>
<evidence type="ECO:0000313" key="2">
    <source>
        <dbReference type="Proteomes" id="UP000256977"/>
    </source>
</evidence>
<sequence length="54" mass="5935">MRKKTKKPAVGLDIAKRQRAAYINLGCCSSPEGCLYYSPSGEGLCVRNSNIQEE</sequence>
<dbReference type="EMBL" id="QRDZ01000007">
    <property type="protein sequence ID" value="RED84053.1"/>
    <property type="molecule type" value="Genomic_DNA"/>
</dbReference>
<protein>
    <submittedName>
        <fullName evidence="1">Uncharacterized protein</fullName>
    </submittedName>
</protein>
<evidence type="ECO:0000313" key="1">
    <source>
        <dbReference type="EMBL" id="RED84053.1"/>
    </source>
</evidence>
<dbReference type="SUPFAM" id="SSF100897">
    <property type="entry name" value="Plant proteinase inhibitors"/>
    <property type="match status" value="1"/>
</dbReference>
<comment type="caution">
    <text evidence="1">The sequence shown here is derived from an EMBL/GenBank/DDBJ whole genome shotgun (WGS) entry which is preliminary data.</text>
</comment>
<name>A0A3D9KCN5_9BACL</name>
<accession>A0A3D9KCN5</accession>
<keyword evidence="2" id="KW-1185">Reference proteome</keyword>